<name>A0A1H4WM10_9ACTN</name>
<dbReference type="CDD" id="cd07812">
    <property type="entry name" value="SRPBCC"/>
    <property type="match status" value="1"/>
</dbReference>
<evidence type="ECO:0000313" key="2">
    <source>
        <dbReference type="Proteomes" id="UP000198742"/>
    </source>
</evidence>
<dbReference type="RefSeq" id="WP_090970301.1">
    <property type="nucleotide sequence ID" value="NZ_FNRT01000002.1"/>
</dbReference>
<accession>A0A1H4WM10</accession>
<dbReference type="EMBL" id="FNRT01000002">
    <property type="protein sequence ID" value="SEC94372.1"/>
    <property type="molecule type" value="Genomic_DNA"/>
</dbReference>
<dbReference type="AlphaFoldDB" id="A0A1H4WM10"/>
<dbReference type="Proteomes" id="UP000198742">
    <property type="component" value="Unassembled WGS sequence"/>
</dbReference>
<dbReference type="OrthoDB" id="4483486at2"/>
<keyword evidence="2" id="KW-1185">Reference proteome</keyword>
<protein>
    <submittedName>
        <fullName evidence="1">Polyketide cyclase / dehydrase and lipid transport</fullName>
    </submittedName>
</protein>
<dbReference type="Pfam" id="PF10604">
    <property type="entry name" value="Polyketide_cyc2"/>
    <property type="match status" value="1"/>
</dbReference>
<reference evidence="2" key="1">
    <citation type="submission" date="2016-10" db="EMBL/GenBank/DDBJ databases">
        <authorList>
            <person name="Varghese N."/>
            <person name="Submissions S."/>
        </authorList>
    </citation>
    <scope>NUCLEOTIDE SEQUENCE [LARGE SCALE GENOMIC DNA]</scope>
    <source>
        <strain evidence="2">DSM 22017</strain>
    </source>
</reference>
<dbReference type="Gene3D" id="3.30.530.20">
    <property type="match status" value="1"/>
</dbReference>
<dbReference type="SUPFAM" id="SSF55961">
    <property type="entry name" value="Bet v1-like"/>
    <property type="match status" value="1"/>
</dbReference>
<dbReference type="InterPro" id="IPR019587">
    <property type="entry name" value="Polyketide_cyclase/dehydratase"/>
</dbReference>
<organism evidence="1 2">
    <name type="scientific">Nocardioides exalbidus</name>
    <dbReference type="NCBI Taxonomy" id="402596"/>
    <lineage>
        <taxon>Bacteria</taxon>
        <taxon>Bacillati</taxon>
        <taxon>Actinomycetota</taxon>
        <taxon>Actinomycetes</taxon>
        <taxon>Propionibacteriales</taxon>
        <taxon>Nocardioidaceae</taxon>
        <taxon>Nocardioides</taxon>
    </lineage>
</organism>
<dbReference type="InterPro" id="IPR023393">
    <property type="entry name" value="START-like_dom_sf"/>
</dbReference>
<evidence type="ECO:0000313" key="1">
    <source>
        <dbReference type="EMBL" id="SEC94372.1"/>
    </source>
</evidence>
<gene>
    <name evidence="1" type="ORF">SAMN04489844_3309</name>
</gene>
<proteinExistence type="predicted"/>
<sequence length="144" mass="16049">MTENTRLVHATPEQVWSVIADGWLYPLWVVGAARMRDVDDSWPTAGSKLYHSVGSWPLLLDDETEVLDATPGRSITLRARAWPVGEAQVHLRLDSVGVETEVRITEEPVSGPGALVPRPLVAPSLKWRNTETLRRLALVAEHRK</sequence>
<dbReference type="STRING" id="402596.SAMN04489844_3309"/>